<evidence type="ECO:0000313" key="3">
    <source>
        <dbReference type="EMBL" id="ARU06279.1"/>
    </source>
</evidence>
<protein>
    <submittedName>
        <fullName evidence="3">Uncharacterized protein</fullName>
    </submittedName>
</protein>
<feature type="compositionally biased region" description="Gly residues" evidence="1">
    <location>
        <begin position="164"/>
        <end position="180"/>
    </location>
</feature>
<sequence>MNLFTKASVTLCALLVGAGVQAQTYIGASVSGVLAPGVFGRIDIGNLGGVPPLVSAQPVYVQPARGLAPVYIYAAPYERANWRRYCGRYDACRAPVYFVDVGPNGHWSRPFVRGHRPPPPRHAAPPPRHVSAPPHRVHDRHDRHDRDDRRWDRHDDRRGPPGRGPNGRGPDGYGPPGHRH</sequence>
<accession>A0A1Y0ESL1</accession>
<reference evidence="3 4" key="1">
    <citation type="submission" date="2017-05" db="EMBL/GenBank/DDBJ databases">
        <authorList>
            <person name="Song R."/>
            <person name="Chenine A.L."/>
            <person name="Ruprecht R.M."/>
        </authorList>
    </citation>
    <scope>NUCLEOTIDE SEQUENCE [LARGE SCALE GENOMIC DNA]</scope>
    <source>
        <strain evidence="3 4">DSM 26136</strain>
    </source>
</reference>
<dbReference type="KEGG" id="cser:CCO03_17780"/>
<gene>
    <name evidence="3" type="ORF">CCO03_17780</name>
</gene>
<dbReference type="EMBL" id="CP021455">
    <property type="protein sequence ID" value="ARU06279.1"/>
    <property type="molecule type" value="Genomic_DNA"/>
</dbReference>
<feature type="chain" id="PRO_5013231274" evidence="2">
    <location>
        <begin position="23"/>
        <end position="180"/>
    </location>
</feature>
<feature type="signal peptide" evidence="2">
    <location>
        <begin position="1"/>
        <end position="22"/>
    </location>
</feature>
<feature type="compositionally biased region" description="Basic and acidic residues" evidence="1">
    <location>
        <begin position="139"/>
        <end position="159"/>
    </location>
</feature>
<evidence type="ECO:0000256" key="1">
    <source>
        <dbReference type="SAM" id="MobiDB-lite"/>
    </source>
</evidence>
<feature type="region of interest" description="Disordered" evidence="1">
    <location>
        <begin position="110"/>
        <end position="180"/>
    </location>
</feature>
<dbReference type="AlphaFoldDB" id="A0A1Y0ESL1"/>
<keyword evidence="2" id="KW-0732">Signal</keyword>
<dbReference type="Proteomes" id="UP000196138">
    <property type="component" value="Chromosome"/>
</dbReference>
<name>A0A1Y0ESL1_9BURK</name>
<proteinExistence type="predicted"/>
<dbReference type="OrthoDB" id="8536851at2"/>
<evidence type="ECO:0000313" key="4">
    <source>
        <dbReference type="Proteomes" id="UP000196138"/>
    </source>
</evidence>
<organism evidence="3 4">
    <name type="scientific">Comamonas serinivorans</name>
    <dbReference type="NCBI Taxonomy" id="1082851"/>
    <lineage>
        <taxon>Bacteria</taxon>
        <taxon>Pseudomonadati</taxon>
        <taxon>Pseudomonadota</taxon>
        <taxon>Betaproteobacteria</taxon>
        <taxon>Burkholderiales</taxon>
        <taxon>Comamonadaceae</taxon>
        <taxon>Comamonas</taxon>
    </lineage>
</organism>
<keyword evidence="4" id="KW-1185">Reference proteome</keyword>
<dbReference type="RefSeq" id="WP_087283268.1">
    <property type="nucleotide sequence ID" value="NZ_CP021455.1"/>
</dbReference>
<evidence type="ECO:0000256" key="2">
    <source>
        <dbReference type="SAM" id="SignalP"/>
    </source>
</evidence>